<dbReference type="PROSITE" id="PS51219">
    <property type="entry name" value="DPCK"/>
    <property type="match status" value="1"/>
</dbReference>
<keyword evidence="5" id="KW-0418">Kinase</keyword>
<evidence type="ECO:0000256" key="4">
    <source>
        <dbReference type="SAM" id="Phobius"/>
    </source>
</evidence>
<dbReference type="RefSeq" id="XP_065824305.1">
    <property type="nucleotide sequence ID" value="XM_065968233.1"/>
</dbReference>
<dbReference type="EMBL" id="CP144530">
    <property type="protein sequence ID" value="WWC58425.1"/>
    <property type="molecule type" value="Genomic_DNA"/>
</dbReference>
<feature type="compositionally biased region" description="Basic and acidic residues" evidence="3">
    <location>
        <begin position="276"/>
        <end position="295"/>
    </location>
</feature>
<dbReference type="Proteomes" id="UP000078595">
    <property type="component" value="Chromosome 1"/>
</dbReference>
<reference evidence="5" key="1">
    <citation type="submission" date="2013-07" db="EMBL/GenBank/DDBJ databases">
        <authorList>
            <consortium name="The Broad Institute Genome Sequencing Platform"/>
            <person name="Cuomo C."/>
            <person name="Litvintseva A."/>
            <person name="Chen Y."/>
            <person name="Heitman J."/>
            <person name="Sun S."/>
            <person name="Springer D."/>
            <person name="Dromer F."/>
            <person name="Young S.K."/>
            <person name="Zeng Q."/>
            <person name="Gargeya S."/>
            <person name="Fitzgerald M."/>
            <person name="Abouelleil A."/>
            <person name="Alvarado L."/>
            <person name="Berlin A.M."/>
            <person name="Chapman S.B."/>
            <person name="Dewar J."/>
            <person name="Goldberg J."/>
            <person name="Griggs A."/>
            <person name="Gujja S."/>
            <person name="Hansen M."/>
            <person name="Howarth C."/>
            <person name="Imamovic A."/>
            <person name="Larimer J."/>
            <person name="McCowan C."/>
            <person name="Murphy C."/>
            <person name="Pearson M."/>
            <person name="Priest M."/>
            <person name="Roberts A."/>
            <person name="Saif S."/>
            <person name="Shea T."/>
            <person name="Sykes S."/>
            <person name="Wortman J."/>
            <person name="Nusbaum C."/>
            <person name="Birren B."/>
        </authorList>
    </citation>
    <scope>NUCLEOTIDE SEQUENCE</scope>
    <source>
        <strain evidence="5">CBS 10117</strain>
    </source>
</reference>
<keyword evidence="6" id="KW-1185">Reference proteome</keyword>
<proteinExistence type="inferred from homology"/>
<evidence type="ECO:0000313" key="5">
    <source>
        <dbReference type="EMBL" id="WWC58425.1"/>
    </source>
</evidence>
<dbReference type="InterPro" id="IPR027417">
    <property type="entry name" value="P-loop_NTPase"/>
</dbReference>
<feature type="transmembrane region" description="Helical" evidence="4">
    <location>
        <begin position="234"/>
        <end position="259"/>
    </location>
</feature>
<evidence type="ECO:0000313" key="6">
    <source>
        <dbReference type="Proteomes" id="UP000078595"/>
    </source>
</evidence>
<dbReference type="SUPFAM" id="SSF52540">
    <property type="entry name" value="P-loop containing nucleoside triphosphate hydrolases"/>
    <property type="match status" value="1"/>
</dbReference>
<dbReference type="Gene3D" id="3.40.50.300">
    <property type="entry name" value="P-loop containing nucleotide triphosphate hydrolases"/>
    <property type="match status" value="1"/>
</dbReference>
<dbReference type="PANTHER" id="PTHR10695:SF46">
    <property type="entry name" value="BIFUNCTIONAL COENZYME A SYNTHASE-RELATED"/>
    <property type="match status" value="1"/>
</dbReference>
<dbReference type="GO" id="GO:0015937">
    <property type="term" value="P:coenzyme A biosynthetic process"/>
    <property type="evidence" value="ECO:0007669"/>
    <property type="project" value="InterPro"/>
</dbReference>
<dbReference type="NCBIfam" id="TIGR00152">
    <property type="entry name" value="dephospho-CoA kinase"/>
    <property type="match status" value="2"/>
</dbReference>
<evidence type="ECO:0000256" key="2">
    <source>
        <dbReference type="ARBA" id="ARBA00022840"/>
    </source>
</evidence>
<dbReference type="KEGG" id="kdj:28964668"/>
<keyword evidence="1" id="KW-0547">Nucleotide-binding</keyword>
<dbReference type="GO" id="GO:0005524">
    <property type="term" value="F:ATP binding"/>
    <property type="evidence" value="ECO:0007669"/>
    <property type="project" value="UniProtKB-KW"/>
</dbReference>
<keyword evidence="2" id="KW-0067">ATP-binding</keyword>
<feature type="region of interest" description="Disordered" evidence="3">
    <location>
        <begin position="266"/>
        <end position="320"/>
    </location>
</feature>
<keyword evidence="4" id="KW-0812">Transmembrane</keyword>
<dbReference type="CDD" id="cd02022">
    <property type="entry name" value="DPCK"/>
    <property type="match status" value="1"/>
</dbReference>
<dbReference type="Pfam" id="PF01121">
    <property type="entry name" value="CoaE"/>
    <property type="match status" value="1"/>
</dbReference>
<name>A0AAJ8KIS4_9TREE</name>
<sequence>MLIVGLTGGIASGKSTVSKILSEKHWIPIIDADLIAREVIEPGTKGFELVVNHFGRDRVCRRRESTKDRDDDASASASGTEWLLDRAALGEIIFNDPSERRFLNSIIHPRVKKEILNRTIKYWLTGHWCVILDVPLLIEAGMWRWVGEVVVVYVNEKLQLSRLISRPPLGDSNAAPLTESQAKARISSQMSLGEKLDYSTFVLDNSGSIGDLNVQIDKLVQRWKVSQGGNYFGWWWRLCWVVPPVGLAAGTMVLLGRWLKISKMKKRKNAPRRRGRGEVDGRYRNNEQIELREMNGRPGGRRRMGESVGGGSTGESILDE</sequence>
<dbReference type="GO" id="GO:0004140">
    <property type="term" value="F:dephospho-CoA kinase activity"/>
    <property type="evidence" value="ECO:0007669"/>
    <property type="project" value="InterPro"/>
</dbReference>
<evidence type="ECO:0000256" key="3">
    <source>
        <dbReference type="SAM" id="MobiDB-lite"/>
    </source>
</evidence>
<organism evidence="5 6">
    <name type="scientific">Kwoniella dejecticola CBS 10117</name>
    <dbReference type="NCBI Taxonomy" id="1296121"/>
    <lineage>
        <taxon>Eukaryota</taxon>
        <taxon>Fungi</taxon>
        <taxon>Dikarya</taxon>
        <taxon>Basidiomycota</taxon>
        <taxon>Agaricomycotina</taxon>
        <taxon>Tremellomycetes</taxon>
        <taxon>Tremellales</taxon>
        <taxon>Cryptococcaceae</taxon>
        <taxon>Kwoniella</taxon>
    </lineage>
</organism>
<dbReference type="PANTHER" id="PTHR10695">
    <property type="entry name" value="DEPHOSPHO-COA KINASE-RELATED"/>
    <property type="match status" value="1"/>
</dbReference>
<dbReference type="InterPro" id="IPR001977">
    <property type="entry name" value="Depp_CoAkinase"/>
</dbReference>
<reference evidence="5" key="2">
    <citation type="submission" date="2024-02" db="EMBL/GenBank/DDBJ databases">
        <title>Comparative genomics of Cryptococcus and Kwoniella reveals pathogenesis evolution and contrasting modes of karyotype evolution via chromosome fusion or intercentromeric recombination.</title>
        <authorList>
            <person name="Coelho M.A."/>
            <person name="David-Palma M."/>
            <person name="Shea T."/>
            <person name="Bowers K."/>
            <person name="McGinley-Smith S."/>
            <person name="Mohammad A.W."/>
            <person name="Gnirke A."/>
            <person name="Yurkov A.M."/>
            <person name="Nowrousian M."/>
            <person name="Sun S."/>
            <person name="Cuomo C.A."/>
            <person name="Heitman J."/>
        </authorList>
    </citation>
    <scope>NUCLEOTIDE SEQUENCE</scope>
    <source>
        <strain evidence="5">CBS 10117</strain>
    </source>
</reference>
<protein>
    <submittedName>
        <fullName evidence="5">Dephospho-CoA kinase</fullName>
    </submittedName>
</protein>
<accession>A0AAJ8KIS4</accession>
<keyword evidence="5" id="KW-0808">Transferase</keyword>
<dbReference type="GeneID" id="28964668"/>
<feature type="compositionally biased region" description="Basic residues" evidence="3">
    <location>
        <begin position="266"/>
        <end position="275"/>
    </location>
</feature>
<evidence type="ECO:0000256" key="1">
    <source>
        <dbReference type="ARBA" id="ARBA00022741"/>
    </source>
</evidence>
<gene>
    <name evidence="5" type="ORF">I303_100965</name>
</gene>
<keyword evidence="4" id="KW-1133">Transmembrane helix</keyword>
<dbReference type="HAMAP" id="MF_00376">
    <property type="entry name" value="Dephospho_CoA_kinase"/>
    <property type="match status" value="1"/>
</dbReference>
<dbReference type="AlphaFoldDB" id="A0AAJ8KIS4"/>
<keyword evidence="4" id="KW-0472">Membrane</keyword>